<dbReference type="CDD" id="cd01637">
    <property type="entry name" value="IMPase_like"/>
    <property type="match status" value="1"/>
</dbReference>
<name>A0ABW6ICQ9_9CYAN</name>
<evidence type="ECO:0000313" key="2">
    <source>
        <dbReference type="Proteomes" id="UP001600165"/>
    </source>
</evidence>
<proteinExistence type="predicted"/>
<reference evidence="1 2" key="1">
    <citation type="submission" date="2024-10" db="EMBL/GenBank/DDBJ databases">
        <authorList>
            <person name="Ratan Roy A."/>
            <person name="Morales Sandoval P.H."/>
            <person name="De Los Santos Villalobos S."/>
            <person name="Chakraborty S."/>
            <person name="Mukherjee J."/>
        </authorList>
    </citation>
    <scope>NUCLEOTIDE SEQUENCE [LARGE SCALE GENOMIC DNA]</scope>
    <source>
        <strain evidence="1 2">S1</strain>
    </source>
</reference>
<dbReference type="Gene3D" id="3.40.190.80">
    <property type="match status" value="1"/>
</dbReference>
<dbReference type="RefSeq" id="WP_377961360.1">
    <property type="nucleotide sequence ID" value="NZ_JBHZOL010000021.1"/>
</dbReference>
<accession>A0ABW6ICQ9</accession>
<dbReference type="EMBL" id="JBHZOL010000021">
    <property type="protein sequence ID" value="MFE4105204.1"/>
    <property type="molecule type" value="Genomic_DNA"/>
</dbReference>
<dbReference type="Gene3D" id="3.30.540.10">
    <property type="entry name" value="Fructose-1,6-Bisphosphatase, subunit A, domain 1"/>
    <property type="match status" value="1"/>
</dbReference>
<dbReference type="SUPFAM" id="SSF56655">
    <property type="entry name" value="Carbohydrate phosphatase"/>
    <property type="match status" value="1"/>
</dbReference>
<gene>
    <name evidence="1" type="ORF">ACFVKH_02875</name>
</gene>
<dbReference type="Proteomes" id="UP001600165">
    <property type="component" value="Unassembled WGS sequence"/>
</dbReference>
<comment type="caution">
    <text evidence="1">The sequence shown here is derived from an EMBL/GenBank/DDBJ whole genome shotgun (WGS) entry which is preliminary data.</text>
</comment>
<keyword evidence="2" id="KW-1185">Reference proteome</keyword>
<dbReference type="Pfam" id="PF00459">
    <property type="entry name" value="Inositol_P"/>
    <property type="match status" value="1"/>
</dbReference>
<evidence type="ECO:0000313" key="1">
    <source>
        <dbReference type="EMBL" id="MFE4105204.1"/>
    </source>
</evidence>
<protein>
    <submittedName>
        <fullName evidence="1">Inositol monophosphatase family protein</fullName>
    </submittedName>
</protein>
<sequence length="290" mass="31791">MSDQPTPRQILEILLPHLRVAAAYAQQIQSQIVAHPDKDQGDNFFATALTDADLSIQTFVEVALLGLFPQVRFYGEEYEKTYNTPYFRAIDLGPADDYLITLDPIDGTRFYLDGHPNYQIILSVLNADDFEAVLAISPAQNTYYYALRGAGAFKGTLLDNLNQCLPLQPESVSNTVLLGWKMAAVADYLSDRYQVIRVKTDYSANTPIPNVNGLLSGDLAGAILSTGKFIDGAALAFIAREMGYRVTTHDGAALPPLHQCENYQWPGLAIASTDQVHQDLLQALASCSPS</sequence>
<organism evidence="1 2">
    <name type="scientific">Almyronema epifaneia S1</name>
    <dbReference type="NCBI Taxonomy" id="2991925"/>
    <lineage>
        <taxon>Bacteria</taxon>
        <taxon>Bacillati</taxon>
        <taxon>Cyanobacteriota</taxon>
        <taxon>Cyanophyceae</taxon>
        <taxon>Nodosilineales</taxon>
        <taxon>Nodosilineaceae</taxon>
        <taxon>Almyronema</taxon>
        <taxon>Almyronema epifaneia</taxon>
    </lineage>
</organism>
<dbReference type="InterPro" id="IPR000760">
    <property type="entry name" value="Inositol_monophosphatase-like"/>
</dbReference>